<evidence type="ECO:0000313" key="3">
    <source>
        <dbReference type="EMBL" id="MDA2810216.1"/>
    </source>
</evidence>
<dbReference type="RefSeq" id="WP_270684225.1">
    <property type="nucleotide sequence ID" value="NZ_JAQFWQ010000011.1"/>
</dbReference>
<comment type="caution">
    <text evidence="3">The sequence shown here is derived from an EMBL/GenBank/DDBJ whole genome shotgun (WGS) entry which is preliminary data.</text>
</comment>
<organism evidence="3 4">
    <name type="scientific">Nocardiopsis endophytica</name>
    <dbReference type="NCBI Taxonomy" id="3018445"/>
    <lineage>
        <taxon>Bacteria</taxon>
        <taxon>Bacillati</taxon>
        <taxon>Actinomycetota</taxon>
        <taxon>Actinomycetes</taxon>
        <taxon>Streptosporangiales</taxon>
        <taxon>Nocardiopsidaceae</taxon>
        <taxon>Nocardiopsis</taxon>
    </lineage>
</organism>
<sequence length="632" mass="67108">MTTEARTAPFEDLVAALADGAGAPAPAEVLLGPLTAPARVHGAGDGTGPGVAVLFWCGGVHVLAYDPPHRGDGSGGGGGRDGGCPQCLAWFLTRSAADADTPAEAVPDSGPEGDARSRALWRQAGPALRTTTVRLALDLLRGPTPSGALATIDRAAGTVRQGRVPPRAGCPACGPATAATTVPFGSAPELLEKADGTLRARRPLPPTLLSDYLGPHSLFREPLVDLDGPVPTAQVSLPLADGGREPGVGRTRTFDASRRTAVLEGLERHTGLCRRTPRDTVEATLAELGKRAVDPRTLGCHTDGQYAQDGFPFAPLGADETVRWVPVTPVGGGPAEYLPEAALSWVHRPGERRPFFYDTSNGFALGQSHEEATLHGILEVVERDAFLLAWYRRLLLPELRPGPADGGVRDVMARVETATGFRVRLYWATLDIDIPVVLAMARREADTGPCTLVSTAAGLDPRAAAESAIFEVAARVASIRHMYDDDPEHRRRLAEDFGALRTMEDHSLLGALPSSREWFAFLTEPDRPEIGLTEAAEAAPAHAALDEDLEYVRARVEAAGLDVYAADVTTPELRWRGLVCTRSFVPGCLPMTFGHGNRRLEGLPRLDGGTLPWASRLPPGRTPADVPPHPFA</sequence>
<dbReference type="PROSITE" id="PS51664">
    <property type="entry name" value="YCAO"/>
    <property type="match status" value="1"/>
</dbReference>
<dbReference type="InterPro" id="IPR027624">
    <property type="entry name" value="TOMM_cyclo_SagD"/>
</dbReference>
<accession>A0ABT4U0K9</accession>
<evidence type="ECO:0000256" key="1">
    <source>
        <dbReference type="SAM" id="MobiDB-lite"/>
    </source>
</evidence>
<dbReference type="EMBL" id="JAQFWQ010000011">
    <property type="protein sequence ID" value="MDA2810216.1"/>
    <property type="molecule type" value="Genomic_DNA"/>
</dbReference>
<dbReference type="Pfam" id="PF02624">
    <property type="entry name" value="YcaO"/>
    <property type="match status" value="1"/>
</dbReference>
<dbReference type="Proteomes" id="UP001527866">
    <property type="component" value="Unassembled WGS sequence"/>
</dbReference>
<dbReference type="NCBIfam" id="TIGR03604">
    <property type="entry name" value="TOMM_cyclo_SagD"/>
    <property type="match status" value="1"/>
</dbReference>
<dbReference type="Gene3D" id="3.30.40.250">
    <property type="match status" value="1"/>
</dbReference>
<dbReference type="PANTHER" id="PTHR37809:SF1">
    <property type="entry name" value="RIBOSOMAL PROTEIN S12 METHYLTHIOTRANSFERASE ACCESSORY FACTOR YCAO"/>
    <property type="match status" value="1"/>
</dbReference>
<dbReference type="Gene3D" id="3.30.160.660">
    <property type="match status" value="1"/>
</dbReference>
<dbReference type="InterPro" id="IPR003776">
    <property type="entry name" value="YcaO-like_dom"/>
</dbReference>
<feature type="region of interest" description="Disordered" evidence="1">
    <location>
        <begin position="611"/>
        <end position="632"/>
    </location>
</feature>
<gene>
    <name evidence="3" type="ORF">O4J56_06155</name>
</gene>
<evidence type="ECO:0000313" key="4">
    <source>
        <dbReference type="Proteomes" id="UP001527866"/>
    </source>
</evidence>
<protein>
    <submittedName>
        <fullName evidence="3">YcaO-like family protein</fullName>
    </submittedName>
</protein>
<proteinExistence type="predicted"/>
<name>A0ABT4U0K9_9ACTN</name>
<reference evidence="3 4" key="1">
    <citation type="submission" date="2023-01" db="EMBL/GenBank/DDBJ databases">
        <title>Draft genome sequence of Nocardiopsis sp. RSe5-2 isolated from halophytes.</title>
        <authorList>
            <person name="Duangmal K."/>
            <person name="Chantavorakit T."/>
        </authorList>
    </citation>
    <scope>NUCLEOTIDE SEQUENCE [LARGE SCALE GENOMIC DNA]</scope>
    <source>
        <strain evidence="3 4">RSe5-2</strain>
    </source>
</reference>
<evidence type="ECO:0000259" key="2">
    <source>
        <dbReference type="PROSITE" id="PS51664"/>
    </source>
</evidence>
<feature type="domain" description="YcaO" evidence="2">
    <location>
        <begin position="247"/>
        <end position="632"/>
    </location>
</feature>
<dbReference type="Gene3D" id="3.30.1330.230">
    <property type="match status" value="1"/>
</dbReference>
<dbReference type="PANTHER" id="PTHR37809">
    <property type="entry name" value="RIBOSOMAL PROTEIN S12 METHYLTHIOTRANSFERASE ACCESSORY FACTOR YCAO"/>
    <property type="match status" value="1"/>
</dbReference>
<keyword evidence="4" id="KW-1185">Reference proteome</keyword>